<evidence type="ECO:0000313" key="3">
    <source>
        <dbReference type="Proteomes" id="UP001187192"/>
    </source>
</evidence>
<protein>
    <submittedName>
        <fullName evidence="2">Uncharacterized protein</fullName>
    </submittedName>
</protein>
<dbReference type="Proteomes" id="UP001187192">
    <property type="component" value="Unassembled WGS sequence"/>
</dbReference>
<accession>A0AA88AMZ6</accession>
<evidence type="ECO:0000256" key="1">
    <source>
        <dbReference type="SAM" id="MobiDB-lite"/>
    </source>
</evidence>
<reference evidence="2" key="1">
    <citation type="submission" date="2023-07" db="EMBL/GenBank/DDBJ databases">
        <title>draft genome sequence of fig (Ficus carica).</title>
        <authorList>
            <person name="Takahashi T."/>
            <person name="Nishimura K."/>
        </authorList>
    </citation>
    <scope>NUCLEOTIDE SEQUENCE</scope>
</reference>
<feature type="region of interest" description="Disordered" evidence="1">
    <location>
        <begin position="36"/>
        <end position="55"/>
    </location>
</feature>
<sequence length="55" mass="6513">MKYCEFHKDHGHHTIDYRALRAEVTELLKKGHLRNSSLKKGKRHMDLATSPKNER</sequence>
<gene>
    <name evidence="2" type="ORF">TIFTF001_024766</name>
</gene>
<dbReference type="EMBL" id="BTGU01000058">
    <property type="protein sequence ID" value="GMN55640.1"/>
    <property type="molecule type" value="Genomic_DNA"/>
</dbReference>
<dbReference type="AlphaFoldDB" id="A0AA88AMZ6"/>
<organism evidence="2 3">
    <name type="scientific">Ficus carica</name>
    <name type="common">Common fig</name>
    <dbReference type="NCBI Taxonomy" id="3494"/>
    <lineage>
        <taxon>Eukaryota</taxon>
        <taxon>Viridiplantae</taxon>
        <taxon>Streptophyta</taxon>
        <taxon>Embryophyta</taxon>
        <taxon>Tracheophyta</taxon>
        <taxon>Spermatophyta</taxon>
        <taxon>Magnoliopsida</taxon>
        <taxon>eudicotyledons</taxon>
        <taxon>Gunneridae</taxon>
        <taxon>Pentapetalae</taxon>
        <taxon>rosids</taxon>
        <taxon>fabids</taxon>
        <taxon>Rosales</taxon>
        <taxon>Moraceae</taxon>
        <taxon>Ficeae</taxon>
        <taxon>Ficus</taxon>
    </lineage>
</organism>
<name>A0AA88AMZ6_FICCA</name>
<comment type="caution">
    <text evidence="2">The sequence shown here is derived from an EMBL/GenBank/DDBJ whole genome shotgun (WGS) entry which is preliminary data.</text>
</comment>
<proteinExistence type="predicted"/>
<evidence type="ECO:0000313" key="2">
    <source>
        <dbReference type="EMBL" id="GMN55640.1"/>
    </source>
</evidence>
<keyword evidence="3" id="KW-1185">Reference proteome</keyword>